<dbReference type="STRING" id="1120976.SAMN03080606_00160"/>
<accession>A0A1G5AJ34</accession>
<organism evidence="2 3">
    <name type="scientific">Alkaliphilus peptidifermentans DSM 18978</name>
    <dbReference type="NCBI Taxonomy" id="1120976"/>
    <lineage>
        <taxon>Bacteria</taxon>
        <taxon>Bacillati</taxon>
        <taxon>Bacillota</taxon>
        <taxon>Clostridia</taxon>
        <taxon>Peptostreptococcales</taxon>
        <taxon>Natronincolaceae</taxon>
        <taxon>Alkaliphilus</taxon>
    </lineage>
</organism>
<dbReference type="RefSeq" id="WP_091538841.1">
    <property type="nucleotide sequence ID" value="NZ_FMUS01000001.1"/>
</dbReference>
<feature type="coiled-coil region" evidence="1">
    <location>
        <begin position="40"/>
        <end position="106"/>
    </location>
</feature>
<proteinExistence type="predicted"/>
<evidence type="ECO:0000256" key="1">
    <source>
        <dbReference type="SAM" id="Coils"/>
    </source>
</evidence>
<dbReference type="AlphaFoldDB" id="A0A1G5AJ34"/>
<evidence type="ECO:0000313" key="3">
    <source>
        <dbReference type="Proteomes" id="UP000198636"/>
    </source>
</evidence>
<dbReference type="Proteomes" id="UP000198636">
    <property type="component" value="Unassembled WGS sequence"/>
</dbReference>
<name>A0A1G5AJ34_9FIRM</name>
<dbReference type="EMBL" id="FMUS01000001">
    <property type="protein sequence ID" value="SCX77911.1"/>
    <property type="molecule type" value="Genomic_DNA"/>
</dbReference>
<protein>
    <submittedName>
        <fullName evidence="2">Uncharacterized protein</fullName>
    </submittedName>
</protein>
<dbReference type="OrthoDB" id="1707934at2"/>
<evidence type="ECO:0000313" key="2">
    <source>
        <dbReference type="EMBL" id="SCX77911.1"/>
    </source>
</evidence>
<keyword evidence="1" id="KW-0175">Coiled coil</keyword>
<sequence>MEDKVLDLLEKMYIEMQEMKQVMATKDDIKNMATKDDIKNMATKDDIKRLENNMVKMENELKDDIRGLYDRYKQCVEGISGINYKLDKLTEKVDNQEIRLQVLKTAK</sequence>
<keyword evidence="3" id="KW-1185">Reference proteome</keyword>
<reference evidence="2 3" key="1">
    <citation type="submission" date="2016-10" db="EMBL/GenBank/DDBJ databases">
        <authorList>
            <person name="de Groot N.N."/>
        </authorList>
    </citation>
    <scope>NUCLEOTIDE SEQUENCE [LARGE SCALE GENOMIC DNA]</scope>
    <source>
        <strain evidence="2 3">DSM 18978</strain>
    </source>
</reference>
<gene>
    <name evidence="2" type="ORF">SAMN03080606_00160</name>
</gene>